<dbReference type="Proteomes" id="UP000784294">
    <property type="component" value="Unassembled WGS sequence"/>
</dbReference>
<keyword evidence="1" id="KW-0472">Membrane</keyword>
<dbReference type="OrthoDB" id="6256667at2759"/>
<keyword evidence="3" id="KW-1185">Reference proteome</keyword>
<evidence type="ECO:0000313" key="2">
    <source>
        <dbReference type="EMBL" id="VEL22904.1"/>
    </source>
</evidence>
<reference evidence="2" key="1">
    <citation type="submission" date="2018-11" db="EMBL/GenBank/DDBJ databases">
        <authorList>
            <consortium name="Pathogen Informatics"/>
        </authorList>
    </citation>
    <scope>NUCLEOTIDE SEQUENCE</scope>
</reference>
<keyword evidence="1" id="KW-1133">Transmembrane helix</keyword>
<evidence type="ECO:0000256" key="1">
    <source>
        <dbReference type="SAM" id="Phobius"/>
    </source>
</evidence>
<evidence type="ECO:0000313" key="3">
    <source>
        <dbReference type="Proteomes" id="UP000784294"/>
    </source>
</evidence>
<gene>
    <name evidence="2" type="ORF">PXEA_LOCUS16344</name>
</gene>
<comment type="caution">
    <text evidence="2">The sequence shown here is derived from an EMBL/GenBank/DDBJ whole genome shotgun (WGS) entry which is preliminary data.</text>
</comment>
<sequence length="164" mass="18235">MRTSVDGHIAGRPLSEAHKLLVSAPGGALDLSQYDYKPQIAPPTITSTQTGSADMATTGLMASEAAAGLRSPTQSRGLAEDTNTDEECERKRLRRFMRPRRNSKLDRVIAFLEDKRVKDDADIHRLDDLQMPRLRRILNIIFVTLGVCFLLAVVIVIIYTTLTK</sequence>
<keyword evidence="1" id="KW-0812">Transmembrane</keyword>
<dbReference type="AlphaFoldDB" id="A0A3S5AFZ6"/>
<name>A0A3S5AFZ6_9PLAT</name>
<feature type="transmembrane region" description="Helical" evidence="1">
    <location>
        <begin position="137"/>
        <end position="162"/>
    </location>
</feature>
<protein>
    <submittedName>
        <fullName evidence="2">Uncharacterized protein</fullName>
    </submittedName>
</protein>
<dbReference type="EMBL" id="CAAALY010059000">
    <property type="protein sequence ID" value="VEL22904.1"/>
    <property type="molecule type" value="Genomic_DNA"/>
</dbReference>
<proteinExistence type="predicted"/>
<accession>A0A3S5AFZ6</accession>
<organism evidence="2 3">
    <name type="scientific">Protopolystoma xenopodis</name>
    <dbReference type="NCBI Taxonomy" id="117903"/>
    <lineage>
        <taxon>Eukaryota</taxon>
        <taxon>Metazoa</taxon>
        <taxon>Spiralia</taxon>
        <taxon>Lophotrochozoa</taxon>
        <taxon>Platyhelminthes</taxon>
        <taxon>Monogenea</taxon>
        <taxon>Polyopisthocotylea</taxon>
        <taxon>Polystomatidea</taxon>
        <taxon>Polystomatidae</taxon>
        <taxon>Protopolystoma</taxon>
    </lineage>
</organism>